<proteinExistence type="predicted"/>
<comment type="caution">
    <text evidence="2">The sequence shown here is derived from an EMBL/GenBank/DDBJ whole genome shotgun (WGS) entry which is preliminary data.</text>
</comment>
<sequence>MMAYGNQTVWIATENSPRISLYHATTGEFLMEIDLKPIVLQSLQREYLTNVSAHRLKYVNFLVKVGTYIPESESITKAGDASQSISAAVNSSSRTDGSHTDLKHLPPTAVS</sequence>
<dbReference type="Proteomes" id="UP000308267">
    <property type="component" value="Unassembled WGS sequence"/>
</dbReference>
<feature type="region of interest" description="Disordered" evidence="1">
    <location>
        <begin position="87"/>
        <end position="111"/>
    </location>
</feature>
<protein>
    <submittedName>
        <fullName evidence="2">Uncharacterized protein</fullName>
    </submittedName>
</protein>
<evidence type="ECO:0000313" key="3">
    <source>
        <dbReference type="Proteomes" id="UP000308267"/>
    </source>
</evidence>
<dbReference type="AlphaFoldDB" id="A0A4S2K0Y6"/>
<reference evidence="2 3" key="1">
    <citation type="journal article" date="2019" name="BMC Genomics">
        <title>New insights from Opisthorchis felineus genome: update on genomics of the epidemiologically important liver flukes.</title>
        <authorList>
            <person name="Ershov N.I."/>
            <person name="Mordvinov V.A."/>
            <person name="Prokhortchouk E.B."/>
            <person name="Pakharukova M.Y."/>
            <person name="Gunbin K.V."/>
            <person name="Ustyantsev K."/>
            <person name="Genaev M.A."/>
            <person name="Blinov A.G."/>
            <person name="Mazur A."/>
            <person name="Boulygina E."/>
            <person name="Tsygankova S."/>
            <person name="Khrameeva E."/>
            <person name="Chekanov N."/>
            <person name="Fan G."/>
            <person name="Xiao A."/>
            <person name="Zhang H."/>
            <person name="Xu X."/>
            <person name="Yang H."/>
            <person name="Solovyev V."/>
            <person name="Lee S.M."/>
            <person name="Liu X."/>
            <person name="Afonnikov D.A."/>
            <person name="Skryabin K.G."/>
        </authorList>
    </citation>
    <scope>NUCLEOTIDE SEQUENCE [LARGE SCALE GENOMIC DNA]</scope>
    <source>
        <strain evidence="2">AK-0245</strain>
        <tissue evidence="2">Whole organism</tissue>
    </source>
</reference>
<dbReference type="STRING" id="147828.A0A4S2K0Y6"/>
<name>A0A4S2K0Y6_OPIFE</name>
<dbReference type="EMBL" id="SJOL01012592">
    <property type="protein sequence ID" value="TGZ42230.1"/>
    <property type="molecule type" value="Genomic_DNA"/>
</dbReference>
<evidence type="ECO:0000313" key="2">
    <source>
        <dbReference type="EMBL" id="TGZ42230.1"/>
    </source>
</evidence>
<accession>A0A4S2K0Y6</accession>
<keyword evidence="3" id="KW-1185">Reference proteome</keyword>
<dbReference type="OrthoDB" id="4066896at2759"/>
<evidence type="ECO:0000256" key="1">
    <source>
        <dbReference type="SAM" id="MobiDB-lite"/>
    </source>
</evidence>
<organism evidence="2 3">
    <name type="scientific">Opisthorchis felineus</name>
    <dbReference type="NCBI Taxonomy" id="147828"/>
    <lineage>
        <taxon>Eukaryota</taxon>
        <taxon>Metazoa</taxon>
        <taxon>Spiralia</taxon>
        <taxon>Lophotrochozoa</taxon>
        <taxon>Platyhelminthes</taxon>
        <taxon>Trematoda</taxon>
        <taxon>Digenea</taxon>
        <taxon>Opisthorchiida</taxon>
        <taxon>Opisthorchiata</taxon>
        <taxon>Opisthorchiidae</taxon>
        <taxon>Opisthorchis</taxon>
    </lineage>
</organism>
<gene>
    <name evidence="2" type="ORF">CRM22_011221</name>
</gene>